<dbReference type="Pfam" id="PF07942">
    <property type="entry name" value="CARME"/>
    <property type="match status" value="1"/>
</dbReference>
<dbReference type="AlphaFoldDB" id="A0A0C3EVS3"/>
<evidence type="ECO:0000256" key="1">
    <source>
        <dbReference type="SAM" id="SignalP"/>
    </source>
</evidence>
<feature type="signal peptide" evidence="1">
    <location>
        <begin position="1"/>
        <end position="25"/>
    </location>
</feature>
<evidence type="ECO:0000313" key="3">
    <source>
        <dbReference type="Proteomes" id="UP000054166"/>
    </source>
</evidence>
<name>A0A0C3EVS3_PILCF</name>
<sequence length="394" mass="44256">MAVTSWPDLLLACLFPLALLALGCGLFQSTTLSDVHDLVSLKSLAKKTGLFSLESALKSYASYPSLARNELARMRKSYSTLSRAHKRVGYNLGYPRKLDKLQSATDVNSIVTNAIADLAKAEFDLENSTSGSDANIGRVRESLKHFVRDWSEECREERDRMFKPILDVFRKIDVEERSGHKVLVPGCGLGRLAWEISELGFDTTANELSYFMILAFRFLLSSTTTTSSNEHTIRPYAHWFSHQRTVDSVFRSIPFPDVVPRLSSRFNLVERDFLTLSAPPTPPLHGYHNITTLFFIDTSLNIIETIEHIYTLLRPGGTWINLGPLLWSAGAQAKVELSLGEVIDVAEAVGFIFDHEGMDGTRGSRTVDCEYTADSKAMMQWIYKAEFWVAKKPK</sequence>
<reference evidence="2 3" key="1">
    <citation type="submission" date="2014-04" db="EMBL/GenBank/DDBJ databases">
        <authorList>
            <consortium name="DOE Joint Genome Institute"/>
            <person name="Kuo A."/>
            <person name="Tarkka M."/>
            <person name="Buscot F."/>
            <person name="Kohler A."/>
            <person name="Nagy L.G."/>
            <person name="Floudas D."/>
            <person name="Copeland A."/>
            <person name="Barry K.W."/>
            <person name="Cichocki N."/>
            <person name="Veneault-Fourrey C."/>
            <person name="LaButti K."/>
            <person name="Lindquist E.A."/>
            <person name="Lipzen A."/>
            <person name="Lundell T."/>
            <person name="Morin E."/>
            <person name="Murat C."/>
            <person name="Sun H."/>
            <person name="Tunlid A."/>
            <person name="Henrissat B."/>
            <person name="Grigoriev I.V."/>
            <person name="Hibbett D.S."/>
            <person name="Martin F."/>
            <person name="Nordberg H.P."/>
            <person name="Cantor M.N."/>
            <person name="Hua S.X."/>
        </authorList>
    </citation>
    <scope>NUCLEOTIDE SEQUENCE [LARGE SCALE GENOMIC DNA]</scope>
    <source>
        <strain evidence="2 3">F 1598</strain>
    </source>
</reference>
<organism evidence="2 3">
    <name type="scientific">Piloderma croceum (strain F 1598)</name>
    <dbReference type="NCBI Taxonomy" id="765440"/>
    <lineage>
        <taxon>Eukaryota</taxon>
        <taxon>Fungi</taxon>
        <taxon>Dikarya</taxon>
        <taxon>Basidiomycota</taxon>
        <taxon>Agaricomycotina</taxon>
        <taxon>Agaricomycetes</taxon>
        <taxon>Agaricomycetidae</taxon>
        <taxon>Atheliales</taxon>
        <taxon>Atheliaceae</taxon>
        <taxon>Piloderma</taxon>
    </lineage>
</organism>
<dbReference type="InterPro" id="IPR012901">
    <property type="entry name" value="CARME"/>
</dbReference>
<dbReference type="EMBL" id="KN833186">
    <property type="protein sequence ID" value="KIM71936.1"/>
    <property type="molecule type" value="Genomic_DNA"/>
</dbReference>
<protein>
    <submittedName>
        <fullName evidence="2">Uncharacterized protein</fullName>
    </submittedName>
</protein>
<dbReference type="Proteomes" id="UP000054166">
    <property type="component" value="Unassembled WGS sequence"/>
</dbReference>
<proteinExistence type="predicted"/>
<keyword evidence="3" id="KW-1185">Reference proteome</keyword>
<reference evidence="3" key="2">
    <citation type="submission" date="2015-01" db="EMBL/GenBank/DDBJ databases">
        <title>Evolutionary Origins and Diversification of the Mycorrhizal Mutualists.</title>
        <authorList>
            <consortium name="DOE Joint Genome Institute"/>
            <consortium name="Mycorrhizal Genomics Consortium"/>
            <person name="Kohler A."/>
            <person name="Kuo A."/>
            <person name="Nagy L.G."/>
            <person name="Floudas D."/>
            <person name="Copeland A."/>
            <person name="Barry K.W."/>
            <person name="Cichocki N."/>
            <person name="Veneault-Fourrey C."/>
            <person name="LaButti K."/>
            <person name="Lindquist E.A."/>
            <person name="Lipzen A."/>
            <person name="Lundell T."/>
            <person name="Morin E."/>
            <person name="Murat C."/>
            <person name="Riley R."/>
            <person name="Ohm R."/>
            <person name="Sun H."/>
            <person name="Tunlid A."/>
            <person name="Henrissat B."/>
            <person name="Grigoriev I.V."/>
            <person name="Hibbett D.S."/>
            <person name="Martin F."/>
        </authorList>
    </citation>
    <scope>NUCLEOTIDE SEQUENCE [LARGE SCALE GENOMIC DNA]</scope>
    <source>
        <strain evidence="3">F 1598</strain>
    </source>
</reference>
<keyword evidence="1" id="KW-0732">Signal</keyword>
<dbReference type="STRING" id="765440.A0A0C3EVS3"/>
<gene>
    <name evidence="2" type="ORF">PILCRDRAFT_82336</name>
</gene>
<dbReference type="InterPro" id="IPR029063">
    <property type="entry name" value="SAM-dependent_MTases_sf"/>
</dbReference>
<accession>A0A0C3EVS3</accession>
<evidence type="ECO:0000313" key="2">
    <source>
        <dbReference type="EMBL" id="KIM71936.1"/>
    </source>
</evidence>
<dbReference type="Gene3D" id="3.40.50.150">
    <property type="entry name" value="Vaccinia Virus protein VP39"/>
    <property type="match status" value="1"/>
</dbReference>
<dbReference type="InParanoid" id="A0A0C3EVS3"/>
<dbReference type="PANTHER" id="PTHR12303">
    <property type="entry name" value="CARNOSINE N-METHYLTRANSFERASE"/>
    <property type="match status" value="1"/>
</dbReference>
<feature type="chain" id="PRO_5002164241" evidence="1">
    <location>
        <begin position="26"/>
        <end position="394"/>
    </location>
</feature>
<dbReference type="GO" id="GO:0008757">
    <property type="term" value="F:S-adenosylmethionine-dependent methyltransferase activity"/>
    <property type="evidence" value="ECO:0007669"/>
    <property type="project" value="InterPro"/>
</dbReference>
<dbReference type="PANTHER" id="PTHR12303:SF13">
    <property type="match status" value="1"/>
</dbReference>
<dbReference type="SUPFAM" id="SSF53335">
    <property type="entry name" value="S-adenosyl-L-methionine-dependent methyltransferases"/>
    <property type="match status" value="1"/>
</dbReference>
<dbReference type="SMART" id="SM01296">
    <property type="entry name" value="N2227"/>
    <property type="match status" value="1"/>
</dbReference>
<dbReference type="HOGENOM" id="CLU_030612_2_1_1"/>
<dbReference type="OrthoDB" id="978at2759"/>